<accession>A0A4R2IHF1</accession>
<sequence>MSSFRHGFVVALFALFAAFFLPQTSHAAIGALDDTPGSSLLFPYFEVDLDHPTGRDTVLTVQNASATAMLAHTIVWSDEGVASAIFDIYLTGYDIMSFSMRDVLDGSLPLTGSDGQDPTDTISPQGPFSQDINFASCSTFLPYAPGTIPAPAGMTPADLRKALTGAPTSGVAAGMCWGRNVGDGHARGYVTMDLVNRCSDLKPGDAGYLDSPLNTLTSQNSLLGSFVIANPDTHEWFVDNALSIEAAYTNDPSVTTPGNYTFYGRYNGWNAADRREPLPTTWMAQGELDTSSLIVWRDTKTDGQPHACGTAPGYYPLGQEGFATFGPDSSYGSPGAGTPLANAAQLVPASVLGTVGSKLGQFFANLNASVPAAGGNPPADPAAAQGYIGVMRPSLGEMPMTPGHRAVPLDSALDAQHYVPHN</sequence>
<evidence type="ECO:0000313" key="2">
    <source>
        <dbReference type="EMBL" id="TCO43178.1"/>
    </source>
</evidence>
<gene>
    <name evidence="2" type="ORF">EV148_101597</name>
</gene>
<evidence type="ECO:0000313" key="3">
    <source>
        <dbReference type="Proteomes" id="UP000294862"/>
    </source>
</evidence>
<dbReference type="OrthoDB" id="6064574at2"/>
<evidence type="ECO:0000256" key="1">
    <source>
        <dbReference type="SAM" id="SignalP"/>
    </source>
</evidence>
<dbReference type="AlphaFoldDB" id="A0A4R2IHF1"/>
<organism evidence="2 3">
    <name type="scientific">Dokdonella fugitiva</name>
    <dbReference type="NCBI Taxonomy" id="328517"/>
    <lineage>
        <taxon>Bacteria</taxon>
        <taxon>Pseudomonadati</taxon>
        <taxon>Pseudomonadota</taxon>
        <taxon>Gammaproteobacteria</taxon>
        <taxon>Lysobacterales</taxon>
        <taxon>Rhodanobacteraceae</taxon>
        <taxon>Dokdonella</taxon>
    </lineage>
</organism>
<proteinExistence type="predicted"/>
<comment type="caution">
    <text evidence="2">The sequence shown here is derived from an EMBL/GenBank/DDBJ whole genome shotgun (WGS) entry which is preliminary data.</text>
</comment>
<name>A0A4R2IHF1_9GAMM</name>
<feature type="signal peptide" evidence="1">
    <location>
        <begin position="1"/>
        <end position="27"/>
    </location>
</feature>
<dbReference type="EMBL" id="SLWQ01000001">
    <property type="protein sequence ID" value="TCO43178.1"/>
    <property type="molecule type" value="Genomic_DNA"/>
</dbReference>
<feature type="chain" id="PRO_5020614405" evidence="1">
    <location>
        <begin position="28"/>
        <end position="422"/>
    </location>
</feature>
<protein>
    <submittedName>
        <fullName evidence="2">Uncharacterized protein</fullName>
    </submittedName>
</protein>
<keyword evidence="1" id="KW-0732">Signal</keyword>
<reference evidence="2 3" key="1">
    <citation type="journal article" date="2015" name="Stand. Genomic Sci.">
        <title>Genomic Encyclopedia of Bacterial and Archaeal Type Strains, Phase III: the genomes of soil and plant-associated and newly described type strains.</title>
        <authorList>
            <person name="Whitman W.B."/>
            <person name="Woyke T."/>
            <person name="Klenk H.P."/>
            <person name="Zhou Y."/>
            <person name="Lilburn T.G."/>
            <person name="Beck B.J."/>
            <person name="De Vos P."/>
            <person name="Vandamme P."/>
            <person name="Eisen J.A."/>
            <person name="Garrity G."/>
            <person name="Hugenholtz P."/>
            <person name="Kyrpides N.C."/>
        </authorList>
    </citation>
    <scope>NUCLEOTIDE SEQUENCE [LARGE SCALE GENOMIC DNA]</scope>
    <source>
        <strain evidence="2 3">A3</strain>
    </source>
</reference>
<dbReference type="Proteomes" id="UP000294862">
    <property type="component" value="Unassembled WGS sequence"/>
</dbReference>
<dbReference type="RefSeq" id="WP_131993212.1">
    <property type="nucleotide sequence ID" value="NZ_SLWQ01000001.1"/>
</dbReference>
<keyword evidence="3" id="KW-1185">Reference proteome</keyword>